<dbReference type="PANTHER" id="PTHR47979">
    <property type="entry name" value="DRAB11-RELATED"/>
    <property type="match status" value="1"/>
</dbReference>
<dbReference type="SMART" id="SM00177">
    <property type="entry name" value="ARF"/>
    <property type="match status" value="1"/>
</dbReference>
<evidence type="ECO:0008006" key="15">
    <source>
        <dbReference type="Google" id="ProtNLM"/>
    </source>
</evidence>
<evidence type="ECO:0000256" key="8">
    <source>
        <dbReference type="ARBA" id="ARBA00023136"/>
    </source>
</evidence>
<dbReference type="PRINTS" id="PR00449">
    <property type="entry name" value="RASTRNSFRMNG"/>
</dbReference>
<comment type="similarity">
    <text evidence="2">Belongs to the small GTPase superfamily. Rab family.</text>
</comment>
<dbReference type="PROSITE" id="PS51419">
    <property type="entry name" value="RAB"/>
    <property type="match status" value="1"/>
</dbReference>
<organism evidence="13 14">
    <name type="scientific">Ridgeia piscesae</name>
    <name type="common">Tubeworm</name>
    <dbReference type="NCBI Taxonomy" id="27915"/>
    <lineage>
        <taxon>Eukaryota</taxon>
        <taxon>Metazoa</taxon>
        <taxon>Spiralia</taxon>
        <taxon>Lophotrochozoa</taxon>
        <taxon>Annelida</taxon>
        <taxon>Polychaeta</taxon>
        <taxon>Sedentaria</taxon>
        <taxon>Canalipalpata</taxon>
        <taxon>Sabellida</taxon>
        <taxon>Siboglinidae</taxon>
        <taxon>Ridgeia</taxon>
    </lineage>
</organism>
<keyword evidence="5" id="KW-0547">Nucleotide-binding</keyword>
<proteinExistence type="inferred from homology"/>
<dbReference type="SUPFAM" id="SSF52540">
    <property type="entry name" value="P-loop containing nucleoside triphosphate hydrolases"/>
    <property type="match status" value="1"/>
</dbReference>
<comment type="caution">
    <text evidence="13">The sequence shown here is derived from an EMBL/GenBank/DDBJ whole genome shotgun (WGS) entry which is preliminary data.</text>
</comment>
<keyword evidence="4" id="KW-0488">Methylation</keyword>
<dbReference type="AlphaFoldDB" id="A0AAD9L1Q5"/>
<comment type="subcellular location">
    <subcellularLocation>
        <location evidence="1">Cell membrane</location>
        <topology evidence="1">Lipid-anchor</topology>
        <orientation evidence="1">Cytoplasmic side</orientation>
    </subcellularLocation>
    <subcellularLocation>
        <location evidence="12">Cytoplasmic vesicle membrane</location>
        <topology evidence="12">Lipid-anchor</topology>
        <orientation evidence="12">Cytoplasmic side</orientation>
    </subcellularLocation>
</comment>
<dbReference type="EMBL" id="JAODUO010000419">
    <property type="protein sequence ID" value="KAK2180960.1"/>
    <property type="molecule type" value="Genomic_DNA"/>
</dbReference>
<evidence type="ECO:0000313" key="13">
    <source>
        <dbReference type="EMBL" id="KAK2180960.1"/>
    </source>
</evidence>
<dbReference type="InterPro" id="IPR001806">
    <property type="entry name" value="Small_GTPase"/>
</dbReference>
<protein>
    <recommendedName>
        <fullName evidence="15">Ras-related protein Rab-39B</fullName>
    </recommendedName>
</protein>
<dbReference type="GO" id="GO:0005886">
    <property type="term" value="C:plasma membrane"/>
    <property type="evidence" value="ECO:0007669"/>
    <property type="project" value="UniProtKB-SubCell"/>
</dbReference>
<evidence type="ECO:0000256" key="10">
    <source>
        <dbReference type="ARBA" id="ARBA00023289"/>
    </source>
</evidence>
<evidence type="ECO:0000256" key="1">
    <source>
        <dbReference type="ARBA" id="ARBA00004342"/>
    </source>
</evidence>
<dbReference type="NCBIfam" id="TIGR00231">
    <property type="entry name" value="small_GTP"/>
    <property type="match status" value="1"/>
</dbReference>
<dbReference type="GO" id="GO:0003924">
    <property type="term" value="F:GTPase activity"/>
    <property type="evidence" value="ECO:0007669"/>
    <property type="project" value="InterPro"/>
</dbReference>
<evidence type="ECO:0000256" key="7">
    <source>
        <dbReference type="ARBA" id="ARBA00023134"/>
    </source>
</evidence>
<dbReference type="FunFam" id="3.40.50.300:FF:000358">
    <property type="entry name" value="RAB39B, member RAS oncogene family"/>
    <property type="match status" value="1"/>
</dbReference>
<keyword evidence="9" id="KW-0449">Lipoprotein</keyword>
<gene>
    <name evidence="13" type="ORF">NP493_419g06006</name>
</gene>
<dbReference type="Proteomes" id="UP001209878">
    <property type="component" value="Unassembled WGS sequence"/>
</dbReference>
<evidence type="ECO:0000256" key="9">
    <source>
        <dbReference type="ARBA" id="ARBA00023288"/>
    </source>
</evidence>
<keyword evidence="10" id="KW-0636">Prenylation</keyword>
<evidence type="ECO:0000256" key="4">
    <source>
        <dbReference type="ARBA" id="ARBA00022481"/>
    </source>
</evidence>
<dbReference type="SMART" id="SM00173">
    <property type="entry name" value="RAS"/>
    <property type="match status" value="1"/>
</dbReference>
<dbReference type="GO" id="GO:0005525">
    <property type="term" value="F:GTP binding"/>
    <property type="evidence" value="ECO:0007669"/>
    <property type="project" value="UniProtKB-KW"/>
</dbReference>
<keyword evidence="11" id="KW-0968">Cytoplasmic vesicle</keyword>
<accession>A0AAD9L1Q5</accession>
<dbReference type="GO" id="GO:0006914">
    <property type="term" value="P:autophagy"/>
    <property type="evidence" value="ECO:0007669"/>
    <property type="project" value="UniProtKB-KW"/>
</dbReference>
<evidence type="ECO:0000313" key="14">
    <source>
        <dbReference type="Proteomes" id="UP001209878"/>
    </source>
</evidence>
<dbReference type="InterPro" id="IPR050209">
    <property type="entry name" value="Rab_GTPases_membrane_traffic"/>
</dbReference>
<dbReference type="SMART" id="SM00176">
    <property type="entry name" value="RAN"/>
    <property type="match status" value="1"/>
</dbReference>
<dbReference type="PROSITE" id="PS51420">
    <property type="entry name" value="RHO"/>
    <property type="match status" value="1"/>
</dbReference>
<dbReference type="SMART" id="SM00175">
    <property type="entry name" value="RAB"/>
    <property type="match status" value="1"/>
</dbReference>
<evidence type="ECO:0000256" key="6">
    <source>
        <dbReference type="ARBA" id="ARBA00023006"/>
    </source>
</evidence>
<evidence type="ECO:0000256" key="11">
    <source>
        <dbReference type="ARBA" id="ARBA00023329"/>
    </source>
</evidence>
<name>A0AAD9L1Q5_RIDPI</name>
<dbReference type="Gene3D" id="3.40.50.300">
    <property type="entry name" value="P-loop containing nucleotide triphosphate hydrolases"/>
    <property type="match status" value="1"/>
</dbReference>
<dbReference type="SMART" id="SM00174">
    <property type="entry name" value="RHO"/>
    <property type="match status" value="1"/>
</dbReference>
<keyword evidence="14" id="KW-1185">Reference proteome</keyword>
<keyword evidence="3" id="KW-1003">Cell membrane</keyword>
<evidence type="ECO:0000256" key="5">
    <source>
        <dbReference type="ARBA" id="ARBA00022741"/>
    </source>
</evidence>
<dbReference type="InterPro" id="IPR027417">
    <property type="entry name" value="P-loop_NTPase"/>
</dbReference>
<keyword evidence="6" id="KW-0072">Autophagy</keyword>
<evidence type="ECO:0000256" key="12">
    <source>
        <dbReference type="ARBA" id="ARBA00025701"/>
    </source>
</evidence>
<evidence type="ECO:0000256" key="2">
    <source>
        <dbReference type="ARBA" id="ARBA00006270"/>
    </source>
</evidence>
<keyword evidence="7" id="KW-0342">GTP-binding</keyword>
<dbReference type="InterPro" id="IPR005225">
    <property type="entry name" value="Small_GTP-bd"/>
</dbReference>
<dbReference type="GO" id="GO:0030659">
    <property type="term" value="C:cytoplasmic vesicle membrane"/>
    <property type="evidence" value="ECO:0007669"/>
    <property type="project" value="UniProtKB-SubCell"/>
</dbReference>
<reference evidence="13" key="1">
    <citation type="journal article" date="2023" name="Mol. Biol. Evol.">
        <title>Third-Generation Sequencing Reveals the Adaptive Role of the Epigenome in Three Deep-Sea Polychaetes.</title>
        <authorList>
            <person name="Perez M."/>
            <person name="Aroh O."/>
            <person name="Sun Y."/>
            <person name="Lan Y."/>
            <person name="Juniper S.K."/>
            <person name="Young C.R."/>
            <person name="Angers B."/>
            <person name="Qian P.Y."/>
        </authorList>
    </citation>
    <scope>NUCLEOTIDE SEQUENCE</scope>
    <source>
        <strain evidence="13">R07B-5</strain>
    </source>
</reference>
<sequence length="214" mass="24549">MVEPIFDYQFRLILIGDSTVGKSSLLKYFTDGNFSDMVDPTVGVDFFARLIEVQPGVRVKLQLWDTAGQERFRSITRSYYRNSVGVLLVYDICKRSSFEHLEDWLAEAKFHIESRRSVYMVVGHKADMEAERVVSAKEGKQFADFHNMRFIETSAKTGQNVEEAFLRTTKDVFNMLGQGQIAVEDGWDGVKNGYTHKRETFSLAEEEPEGNRCC</sequence>
<evidence type="ECO:0000256" key="3">
    <source>
        <dbReference type="ARBA" id="ARBA00022475"/>
    </source>
</evidence>
<keyword evidence="8" id="KW-0472">Membrane</keyword>
<dbReference type="Pfam" id="PF00071">
    <property type="entry name" value="Ras"/>
    <property type="match status" value="1"/>
</dbReference>
<dbReference type="PROSITE" id="PS51421">
    <property type="entry name" value="RAS"/>
    <property type="match status" value="1"/>
</dbReference>